<sequence>MAQLKKYAWRLAREGKLSWIDRSYNSNFAVVKNHATCDTSLTYHDKIIYRTSVYTKELADKWYDLLVKCITLNNIDTLIQ</sequence>
<evidence type="ECO:0000313" key="1">
    <source>
        <dbReference type="EMBL" id="RGY75948.1"/>
    </source>
</evidence>
<proteinExistence type="predicted"/>
<organism evidence="1 2">
    <name type="scientific">Bifidobacterium pseudocatenulatum</name>
    <dbReference type="NCBI Taxonomy" id="28026"/>
    <lineage>
        <taxon>Bacteria</taxon>
        <taxon>Bacillati</taxon>
        <taxon>Actinomycetota</taxon>
        <taxon>Actinomycetes</taxon>
        <taxon>Bifidobacteriales</taxon>
        <taxon>Bifidobacteriaceae</taxon>
        <taxon>Bifidobacterium</taxon>
    </lineage>
</organism>
<evidence type="ECO:0000313" key="2">
    <source>
        <dbReference type="Proteomes" id="UP000284163"/>
    </source>
</evidence>
<accession>A0A413KBR8</accession>
<comment type="caution">
    <text evidence="1">The sequence shown here is derived from an EMBL/GenBank/DDBJ whole genome shotgun (WGS) entry which is preliminary data.</text>
</comment>
<gene>
    <name evidence="1" type="ORF">DXA22_07680</name>
</gene>
<reference evidence="1 2" key="1">
    <citation type="submission" date="2018-08" db="EMBL/GenBank/DDBJ databases">
        <title>A genome reference for cultivated species of the human gut microbiota.</title>
        <authorList>
            <person name="Zou Y."/>
            <person name="Xue W."/>
            <person name="Luo G."/>
        </authorList>
    </citation>
    <scope>NUCLEOTIDE SEQUENCE [LARGE SCALE GENOMIC DNA]</scope>
    <source>
        <strain evidence="1 2">CF01-1</strain>
    </source>
</reference>
<dbReference type="Proteomes" id="UP000284163">
    <property type="component" value="Unassembled WGS sequence"/>
</dbReference>
<name>A0A413KBR8_BIFPS</name>
<dbReference type="EMBL" id="QSDK01000011">
    <property type="protein sequence ID" value="RGY75948.1"/>
    <property type="molecule type" value="Genomic_DNA"/>
</dbReference>
<protein>
    <submittedName>
        <fullName evidence="1">Uncharacterized protein</fullName>
    </submittedName>
</protein>
<dbReference type="AlphaFoldDB" id="A0A413KBR8"/>